<feature type="domain" description="STAS" evidence="7">
    <location>
        <begin position="550"/>
        <end position="724"/>
    </location>
</feature>
<evidence type="ECO:0000256" key="2">
    <source>
        <dbReference type="ARBA" id="ARBA00022692"/>
    </source>
</evidence>
<name>A0A9Q1CK83_HOLLE</name>
<feature type="transmembrane region" description="Helical" evidence="6">
    <location>
        <begin position="199"/>
        <end position="222"/>
    </location>
</feature>
<reference evidence="8" key="1">
    <citation type="submission" date="2021-10" db="EMBL/GenBank/DDBJ databases">
        <title>Tropical sea cucumber genome reveals ecological adaptation and Cuvierian tubules defense mechanism.</title>
        <authorList>
            <person name="Chen T."/>
        </authorList>
    </citation>
    <scope>NUCLEOTIDE SEQUENCE</scope>
    <source>
        <strain evidence="8">Nanhai2018</strain>
        <tissue evidence="8">Muscle</tissue>
    </source>
</reference>
<evidence type="ECO:0000313" key="8">
    <source>
        <dbReference type="EMBL" id="KAJ8046235.1"/>
    </source>
</evidence>
<evidence type="ECO:0000256" key="1">
    <source>
        <dbReference type="ARBA" id="ARBA00004141"/>
    </source>
</evidence>
<feature type="transmembrane region" description="Helical" evidence="6">
    <location>
        <begin position="459"/>
        <end position="477"/>
    </location>
</feature>
<dbReference type="Gene3D" id="3.30.750.24">
    <property type="entry name" value="STAS domain"/>
    <property type="match status" value="1"/>
</dbReference>
<keyword evidence="2 6" id="KW-0812">Transmembrane</keyword>
<feature type="transmembrane region" description="Helical" evidence="6">
    <location>
        <begin position="436"/>
        <end position="453"/>
    </location>
</feature>
<dbReference type="AlphaFoldDB" id="A0A9Q1CK83"/>
<dbReference type="GO" id="GO:0016020">
    <property type="term" value="C:membrane"/>
    <property type="evidence" value="ECO:0007669"/>
    <property type="project" value="UniProtKB-SubCell"/>
</dbReference>
<comment type="caution">
    <text evidence="8">The sequence shown here is derived from an EMBL/GenBank/DDBJ whole genome shotgun (WGS) entry which is preliminary data.</text>
</comment>
<dbReference type="CDD" id="cd07042">
    <property type="entry name" value="STAS_SulP_like_sulfate_transporter"/>
    <property type="match status" value="1"/>
</dbReference>
<dbReference type="PANTHER" id="PTHR11814">
    <property type="entry name" value="SULFATE TRANSPORTER"/>
    <property type="match status" value="1"/>
</dbReference>
<keyword evidence="3 6" id="KW-1133">Transmembrane helix</keyword>
<dbReference type="GO" id="GO:0055085">
    <property type="term" value="P:transmembrane transport"/>
    <property type="evidence" value="ECO:0007669"/>
    <property type="project" value="InterPro"/>
</dbReference>
<feature type="transmembrane region" description="Helical" evidence="6">
    <location>
        <begin position="344"/>
        <end position="370"/>
    </location>
</feature>
<evidence type="ECO:0000256" key="4">
    <source>
        <dbReference type="ARBA" id="ARBA00023136"/>
    </source>
</evidence>
<evidence type="ECO:0000259" key="7">
    <source>
        <dbReference type="PROSITE" id="PS50801"/>
    </source>
</evidence>
<dbReference type="EMBL" id="JAIZAY010000002">
    <property type="protein sequence ID" value="KAJ8046235.1"/>
    <property type="molecule type" value="Genomic_DNA"/>
</dbReference>
<organism evidence="8 9">
    <name type="scientific">Holothuria leucospilota</name>
    <name type="common">Black long sea cucumber</name>
    <name type="synonym">Mertensiothuria leucospilota</name>
    <dbReference type="NCBI Taxonomy" id="206669"/>
    <lineage>
        <taxon>Eukaryota</taxon>
        <taxon>Metazoa</taxon>
        <taxon>Echinodermata</taxon>
        <taxon>Eleutherozoa</taxon>
        <taxon>Echinozoa</taxon>
        <taxon>Holothuroidea</taxon>
        <taxon>Aspidochirotacea</taxon>
        <taxon>Aspidochirotida</taxon>
        <taxon>Holothuriidae</taxon>
        <taxon>Holothuria</taxon>
    </lineage>
</organism>
<dbReference type="InterPro" id="IPR002645">
    <property type="entry name" value="STAS_dom"/>
</dbReference>
<dbReference type="PROSITE" id="PS50801">
    <property type="entry name" value="STAS"/>
    <property type="match status" value="1"/>
</dbReference>
<dbReference type="InterPro" id="IPR036513">
    <property type="entry name" value="STAS_dom_sf"/>
</dbReference>
<feature type="region of interest" description="Disordered" evidence="5">
    <location>
        <begin position="1"/>
        <end position="20"/>
    </location>
</feature>
<evidence type="ECO:0000313" key="9">
    <source>
        <dbReference type="Proteomes" id="UP001152320"/>
    </source>
</evidence>
<dbReference type="SUPFAM" id="SSF52091">
    <property type="entry name" value="SpoIIaa-like"/>
    <property type="match status" value="1"/>
</dbReference>
<evidence type="ECO:0000256" key="5">
    <source>
        <dbReference type="SAM" id="MobiDB-lite"/>
    </source>
</evidence>
<feature type="transmembrane region" description="Helical" evidence="6">
    <location>
        <begin position="497"/>
        <end position="526"/>
    </location>
</feature>
<feature type="transmembrane region" description="Helical" evidence="6">
    <location>
        <begin position="307"/>
        <end position="324"/>
    </location>
</feature>
<protein>
    <submittedName>
        <fullName evidence="8">Prestin</fullName>
    </submittedName>
</protein>
<keyword evidence="4 6" id="KW-0472">Membrane</keyword>
<dbReference type="InterPro" id="IPR011547">
    <property type="entry name" value="SLC26A/SulP_dom"/>
</dbReference>
<evidence type="ECO:0000256" key="6">
    <source>
        <dbReference type="SAM" id="Phobius"/>
    </source>
</evidence>
<keyword evidence="9" id="KW-1185">Reference proteome</keyword>
<sequence length="758" mass="84504">MAQLSSSQLRQRTQDDPSRGEFIEPFQQHHANPKLMLNRPIYNERTFKDIFPEKSPSTNSKTSIRKLIKFKGLKVESLKKFVFHAVPILYWLPKYNIKSYLLEDCISGFTVGILRIPHGMAHAVLATLSPVYGLYTNIFPQLIYTFFGTSRHISIGTMAVISIMVGDAIEKAYQEIHKEGSLPPTVDAKLERAKIASSLSIMVGLIQFVMCFLQVGVITNYLPEPLVRGFTTGAACHVFASQFNHLFGIDLERYTGPFSLIKSYQPFFPQLRSTNPTTLIVSLVALITLVVVKEVQDHFKDRFKWQLPIEMFVVAFGAVASYFLKFEDKKVVTVGEIPSGLPPIHIPSITYASILLTDAIILSIVSYALVISLANIFAKKHKYEVYANQASLLHPCNRELFAFGASHVLSSLLYCYPTTSSLSRTLVKDIAGGKSMIAGVVSTLLVLLVVLVLGRFLEPLPVCCLAAIIVVALRGMFRQLLDIKVLWRYSKIDMTIWLVTVVSTILLGLDFGLAIGVGFSVFTVVLRSQRPNCTTLGQFGETGLYGDVKMYEDAKQIPGIRIVRIQSPFYFANAAFIKNTLKMDGRKSEEMVNKEENNGEEDGVVVSNHNNRYTTFELEALQSNHTASGNHASNNHRSVDGPSQHEIQKSVHSIILDFSAVSFVDTVALNTLETIAEDYTSYNIKLCLAECRGTVQEMIFKSGLVKSIDLDQIFLSVHDAVLYILSQDQATPEVHLLENREIETVSLRVEDSNAEAVC</sequence>
<comment type="subcellular location">
    <subcellularLocation>
        <location evidence="1">Membrane</location>
        <topology evidence="1">Multi-pass membrane protein</topology>
    </subcellularLocation>
</comment>
<dbReference type="Proteomes" id="UP001152320">
    <property type="component" value="Chromosome 2"/>
</dbReference>
<dbReference type="Pfam" id="PF00916">
    <property type="entry name" value="Sulfate_transp"/>
    <property type="match status" value="1"/>
</dbReference>
<evidence type="ECO:0000256" key="3">
    <source>
        <dbReference type="ARBA" id="ARBA00022989"/>
    </source>
</evidence>
<feature type="compositionally biased region" description="Low complexity" evidence="5">
    <location>
        <begin position="1"/>
        <end position="11"/>
    </location>
</feature>
<gene>
    <name evidence="8" type="ORF">HOLleu_04850</name>
</gene>
<dbReference type="NCBIfam" id="TIGR00815">
    <property type="entry name" value="sulP"/>
    <property type="match status" value="1"/>
</dbReference>
<dbReference type="OrthoDB" id="288203at2759"/>
<dbReference type="InterPro" id="IPR001902">
    <property type="entry name" value="SLC26A/SulP_fam"/>
</dbReference>
<proteinExistence type="predicted"/>
<accession>A0A9Q1CK83</accession>
<feature type="transmembrane region" description="Helical" evidence="6">
    <location>
        <begin position="277"/>
        <end position="295"/>
    </location>
</feature>
<dbReference type="Pfam" id="PF01740">
    <property type="entry name" value="STAS"/>
    <property type="match status" value="1"/>
</dbReference>